<protein>
    <recommendedName>
        <fullName evidence="4">Gamma-butyrobetaine hydroxylase-like N-terminal domain-containing protein</fullName>
    </recommendedName>
</protein>
<evidence type="ECO:0000256" key="3">
    <source>
        <dbReference type="SAM" id="MobiDB-lite"/>
    </source>
</evidence>
<keyword evidence="6" id="KW-1185">Reference proteome</keyword>
<name>A0A835SDD1_9CHLO</name>
<dbReference type="PANTHER" id="PTHR35303:SF5">
    <property type="entry name" value="OS02G0197800 PROTEIN"/>
    <property type="match status" value="1"/>
</dbReference>
<feature type="region of interest" description="Disordered" evidence="3">
    <location>
        <begin position="51"/>
        <end position="101"/>
    </location>
</feature>
<dbReference type="Pfam" id="PF06155">
    <property type="entry name" value="GBBH-like_N"/>
    <property type="match status" value="1"/>
</dbReference>
<evidence type="ECO:0000256" key="2">
    <source>
        <dbReference type="ARBA" id="ARBA00023004"/>
    </source>
</evidence>
<feature type="domain" description="Gamma-butyrobetaine hydroxylase-like N-terminal" evidence="4">
    <location>
        <begin position="2"/>
        <end position="29"/>
    </location>
</feature>
<proteinExistence type="predicted"/>
<dbReference type="Gene3D" id="3.30.2020.30">
    <property type="match status" value="1"/>
</dbReference>
<evidence type="ECO:0000313" key="6">
    <source>
        <dbReference type="Proteomes" id="UP000613740"/>
    </source>
</evidence>
<keyword evidence="1" id="KW-0479">Metal-binding</keyword>
<dbReference type="PANTHER" id="PTHR35303">
    <property type="entry name" value="OS02G0197800 PROTEIN"/>
    <property type="match status" value="1"/>
</dbReference>
<dbReference type="GO" id="GO:0046872">
    <property type="term" value="F:metal ion binding"/>
    <property type="evidence" value="ECO:0007669"/>
    <property type="project" value="UniProtKB-KW"/>
</dbReference>
<accession>A0A835SDD1</accession>
<dbReference type="InterPro" id="IPR038492">
    <property type="entry name" value="GBBH-like_N_sf"/>
</dbReference>
<feature type="compositionally biased region" description="Gly residues" evidence="3">
    <location>
        <begin position="90"/>
        <end position="101"/>
    </location>
</feature>
<dbReference type="EMBL" id="JAEHOD010000117">
    <property type="protein sequence ID" value="KAG2425213.1"/>
    <property type="molecule type" value="Genomic_DNA"/>
</dbReference>
<dbReference type="OrthoDB" id="19707at2759"/>
<evidence type="ECO:0000313" key="5">
    <source>
        <dbReference type="EMBL" id="KAG2425213.1"/>
    </source>
</evidence>
<dbReference type="Proteomes" id="UP000613740">
    <property type="component" value="Unassembled WGS sequence"/>
</dbReference>
<reference evidence="5" key="1">
    <citation type="journal article" date="2020" name="bioRxiv">
        <title>Comparative genomics of Chlamydomonas.</title>
        <authorList>
            <person name="Craig R.J."/>
            <person name="Hasan A.R."/>
            <person name="Ness R.W."/>
            <person name="Keightley P.D."/>
        </authorList>
    </citation>
    <scope>NUCLEOTIDE SEQUENCE</scope>
    <source>
        <strain evidence="5">CCAP 11/173</strain>
    </source>
</reference>
<feature type="compositionally biased region" description="Low complexity" evidence="3">
    <location>
        <begin position="69"/>
        <end position="89"/>
    </location>
</feature>
<keyword evidence="2" id="KW-0408">Iron</keyword>
<dbReference type="AlphaFoldDB" id="A0A835SDD1"/>
<dbReference type="InterPro" id="IPR010376">
    <property type="entry name" value="GBBH-like_N"/>
</dbReference>
<organism evidence="5 6">
    <name type="scientific">Chlamydomonas schloesseri</name>
    <dbReference type="NCBI Taxonomy" id="2026947"/>
    <lineage>
        <taxon>Eukaryota</taxon>
        <taxon>Viridiplantae</taxon>
        <taxon>Chlorophyta</taxon>
        <taxon>core chlorophytes</taxon>
        <taxon>Chlorophyceae</taxon>
        <taxon>CS clade</taxon>
        <taxon>Chlamydomonadales</taxon>
        <taxon>Chlamydomonadaceae</taxon>
        <taxon>Chlamydomonas</taxon>
    </lineage>
</organism>
<sequence length="101" mass="10807">MAVEPLGNYAVRIHFDDLHSAGIYTWDHLARLGGAEGRWAAMRQYLRQLRAAGLSRDPGGGGRHQLPPQQSQQQQQQRRQQQQVSAASESGGGGSAAGTGG</sequence>
<comment type="caution">
    <text evidence="5">The sequence shown here is derived from an EMBL/GenBank/DDBJ whole genome shotgun (WGS) entry which is preliminary data.</text>
</comment>
<evidence type="ECO:0000259" key="4">
    <source>
        <dbReference type="Pfam" id="PF06155"/>
    </source>
</evidence>
<gene>
    <name evidence="5" type="ORF">HYH02_015040</name>
</gene>
<evidence type="ECO:0000256" key="1">
    <source>
        <dbReference type="ARBA" id="ARBA00022723"/>
    </source>
</evidence>